<name>A0A6A5QCH2_AMPQU</name>
<protein>
    <submittedName>
        <fullName evidence="1">Uncharacterized protein</fullName>
    </submittedName>
</protein>
<keyword evidence="2" id="KW-1185">Reference proteome</keyword>
<evidence type="ECO:0000313" key="1">
    <source>
        <dbReference type="EMBL" id="KAF1913069.1"/>
    </source>
</evidence>
<evidence type="ECO:0000313" key="2">
    <source>
        <dbReference type="Proteomes" id="UP000800096"/>
    </source>
</evidence>
<dbReference type="EMBL" id="ML979139">
    <property type="protein sequence ID" value="KAF1913069.1"/>
    <property type="molecule type" value="Genomic_DNA"/>
</dbReference>
<sequence>MGFARVGSNPTLVNIVFAYPFLRPSSRWRENQPLVKLRGLFLASRKETGVDIQMFDVGCHKVIADALGSCQRLATDQLISTSE</sequence>
<gene>
    <name evidence="1" type="ORF">BDU57DRAFT_521757</name>
</gene>
<organism evidence="1 2">
    <name type="scientific">Ampelomyces quisqualis</name>
    <name type="common">Powdery mildew agent</name>
    <dbReference type="NCBI Taxonomy" id="50730"/>
    <lineage>
        <taxon>Eukaryota</taxon>
        <taxon>Fungi</taxon>
        <taxon>Dikarya</taxon>
        <taxon>Ascomycota</taxon>
        <taxon>Pezizomycotina</taxon>
        <taxon>Dothideomycetes</taxon>
        <taxon>Pleosporomycetidae</taxon>
        <taxon>Pleosporales</taxon>
        <taxon>Pleosporineae</taxon>
        <taxon>Phaeosphaeriaceae</taxon>
        <taxon>Ampelomyces</taxon>
    </lineage>
</organism>
<accession>A0A6A5QCH2</accession>
<proteinExistence type="predicted"/>
<dbReference type="AlphaFoldDB" id="A0A6A5QCH2"/>
<reference evidence="1" key="1">
    <citation type="journal article" date="2020" name="Stud. Mycol.">
        <title>101 Dothideomycetes genomes: a test case for predicting lifestyles and emergence of pathogens.</title>
        <authorList>
            <person name="Haridas S."/>
            <person name="Albert R."/>
            <person name="Binder M."/>
            <person name="Bloem J."/>
            <person name="Labutti K."/>
            <person name="Salamov A."/>
            <person name="Andreopoulos B."/>
            <person name="Baker S."/>
            <person name="Barry K."/>
            <person name="Bills G."/>
            <person name="Bluhm B."/>
            <person name="Cannon C."/>
            <person name="Castanera R."/>
            <person name="Culley D."/>
            <person name="Daum C."/>
            <person name="Ezra D."/>
            <person name="Gonzalez J."/>
            <person name="Henrissat B."/>
            <person name="Kuo A."/>
            <person name="Liang C."/>
            <person name="Lipzen A."/>
            <person name="Lutzoni F."/>
            <person name="Magnuson J."/>
            <person name="Mondo S."/>
            <person name="Nolan M."/>
            <person name="Ohm R."/>
            <person name="Pangilinan J."/>
            <person name="Park H.-J."/>
            <person name="Ramirez L."/>
            <person name="Alfaro M."/>
            <person name="Sun H."/>
            <person name="Tritt A."/>
            <person name="Yoshinaga Y."/>
            <person name="Zwiers L.-H."/>
            <person name="Turgeon B."/>
            <person name="Goodwin S."/>
            <person name="Spatafora J."/>
            <person name="Crous P."/>
            <person name="Grigoriev I."/>
        </authorList>
    </citation>
    <scope>NUCLEOTIDE SEQUENCE</scope>
    <source>
        <strain evidence="1">HMLAC05119</strain>
    </source>
</reference>
<dbReference type="Proteomes" id="UP000800096">
    <property type="component" value="Unassembled WGS sequence"/>
</dbReference>